<sequence length="413" mass="46530">MLFTKSDGDIDAESRELAYPIDCSLKREYEHRARSIFQEFLTMKAPILTSIVLLHISSPIVKNLVSGTIGYLRYELDEEKLLDLIDEDCSKRPMELDLDSLQRHVKADSCKTSHELTVALGASQTTVVRGLESIDKRELESIQKTEVMEKNALHHKFSVVRYREPSAVLLPPLEVQKSTVLADAGFEILYGIDDRVFGNFVPKSSVRRTGRTALNYGFIGRAGVGKSAIINAIRGISSKHPLAAGVIRTRRGICERFEFDGDLLKYSVTLWELQYPKNISTYFEFIEIPSGQVVIVGIDANAKMRLQQQSDVLGKWYYSAERRSDNGDCPSTHLRRPALSLPPRLGGIIDAISSHGRAQLRSDEELSRISENPELFGTLHSILTTVRFFSALRYGSARGTEEFFLNRKSTWQI</sequence>
<comment type="caution">
    <text evidence="1">The sequence shown here is derived from an EMBL/GenBank/DDBJ whole genome shotgun (WGS) entry which is preliminary data.</text>
</comment>
<protein>
    <recommendedName>
        <fullName evidence="3">IRG-type G domain-containing protein</fullName>
    </recommendedName>
</protein>
<dbReference type="Gene3D" id="3.40.50.300">
    <property type="entry name" value="P-loop containing nucleotide triphosphate hydrolases"/>
    <property type="match status" value="1"/>
</dbReference>
<organism evidence="1 2">
    <name type="scientific">Necator americanus</name>
    <name type="common">Human hookworm</name>
    <dbReference type="NCBI Taxonomy" id="51031"/>
    <lineage>
        <taxon>Eukaryota</taxon>
        <taxon>Metazoa</taxon>
        <taxon>Ecdysozoa</taxon>
        <taxon>Nematoda</taxon>
        <taxon>Chromadorea</taxon>
        <taxon>Rhabditida</taxon>
        <taxon>Rhabditina</taxon>
        <taxon>Rhabditomorpha</taxon>
        <taxon>Strongyloidea</taxon>
        <taxon>Ancylostomatidae</taxon>
        <taxon>Bunostominae</taxon>
        <taxon>Necator</taxon>
    </lineage>
</organism>
<name>A0ABR1ENU4_NECAM</name>
<dbReference type="Proteomes" id="UP001303046">
    <property type="component" value="Unassembled WGS sequence"/>
</dbReference>
<dbReference type="SUPFAM" id="SSF52540">
    <property type="entry name" value="P-loop containing nucleoside triphosphate hydrolases"/>
    <property type="match status" value="1"/>
</dbReference>
<accession>A0ABR1ENU4</accession>
<evidence type="ECO:0000313" key="1">
    <source>
        <dbReference type="EMBL" id="KAK6764337.1"/>
    </source>
</evidence>
<gene>
    <name evidence="1" type="primary">Necator_chrX.g24767</name>
    <name evidence="1" type="ORF">RB195_024602</name>
</gene>
<proteinExistence type="predicted"/>
<evidence type="ECO:0008006" key="3">
    <source>
        <dbReference type="Google" id="ProtNLM"/>
    </source>
</evidence>
<dbReference type="EMBL" id="JAVFWL010000006">
    <property type="protein sequence ID" value="KAK6764337.1"/>
    <property type="molecule type" value="Genomic_DNA"/>
</dbReference>
<reference evidence="1 2" key="1">
    <citation type="submission" date="2023-08" db="EMBL/GenBank/DDBJ databases">
        <title>A Necator americanus chromosomal reference genome.</title>
        <authorList>
            <person name="Ilik V."/>
            <person name="Petrzelkova K.J."/>
            <person name="Pardy F."/>
            <person name="Fuh T."/>
            <person name="Niatou-Singa F.S."/>
            <person name="Gouil Q."/>
            <person name="Baker L."/>
            <person name="Ritchie M.E."/>
            <person name="Jex A.R."/>
            <person name="Gazzola D."/>
            <person name="Li H."/>
            <person name="Toshio Fujiwara R."/>
            <person name="Zhan B."/>
            <person name="Aroian R.V."/>
            <person name="Pafco B."/>
            <person name="Schwarz E.M."/>
        </authorList>
    </citation>
    <scope>NUCLEOTIDE SEQUENCE [LARGE SCALE GENOMIC DNA]</scope>
    <source>
        <strain evidence="1 2">Aroian</strain>
        <tissue evidence="1">Whole animal</tissue>
    </source>
</reference>
<keyword evidence="2" id="KW-1185">Reference proteome</keyword>
<dbReference type="InterPro" id="IPR027417">
    <property type="entry name" value="P-loop_NTPase"/>
</dbReference>
<evidence type="ECO:0000313" key="2">
    <source>
        <dbReference type="Proteomes" id="UP001303046"/>
    </source>
</evidence>